<protein>
    <submittedName>
        <fullName evidence="2 3">Uncharacterized protein</fullName>
    </submittedName>
</protein>
<dbReference type="HOGENOM" id="CLU_2250327_0_0_1"/>
<reference evidence="2" key="2">
    <citation type="submission" date="2010-07" db="EMBL/GenBank/DDBJ databases">
        <authorList>
            <consortium name="The Broad Institute Genome Sequencing Platform"/>
            <consortium name="Broad Institute Genome Sequencing Center for Infectious Disease"/>
            <person name="Ma L.-J."/>
            <person name="Dead R."/>
            <person name="Young S."/>
            <person name="Zeng Q."/>
            <person name="Koehrsen M."/>
            <person name="Alvarado L."/>
            <person name="Berlin A."/>
            <person name="Chapman S.B."/>
            <person name="Chen Z."/>
            <person name="Freedman E."/>
            <person name="Gellesch M."/>
            <person name="Goldberg J."/>
            <person name="Griggs A."/>
            <person name="Gujja S."/>
            <person name="Heilman E.R."/>
            <person name="Heiman D."/>
            <person name="Hepburn T."/>
            <person name="Howarth C."/>
            <person name="Jen D."/>
            <person name="Larson L."/>
            <person name="Mehta T."/>
            <person name="Neiman D."/>
            <person name="Pearson M."/>
            <person name="Roberts A."/>
            <person name="Saif S."/>
            <person name="Shea T."/>
            <person name="Shenoy N."/>
            <person name="Sisk P."/>
            <person name="Stolte C."/>
            <person name="Sykes S."/>
            <person name="Walk T."/>
            <person name="White J."/>
            <person name="Yandava C."/>
            <person name="Haas B."/>
            <person name="Nusbaum C."/>
            <person name="Birren B."/>
        </authorList>
    </citation>
    <scope>NUCLEOTIDE SEQUENCE</scope>
    <source>
        <strain evidence="2">R3-111a-1</strain>
    </source>
</reference>
<gene>
    <name evidence="3" type="primary">20340971</name>
    <name evidence="2" type="ORF">GGTG_00513</name>
</gene>
<dbReference type="RefSeq" id="XP_009216526.1">
    <property type="nucleotide sequence ID" value="XM_009218262.1"/>
</dbReference>
<evidence type="ECO:0000313" key="3">
    <source>
        <dbReference type="EnsemblFungi" id="EJT80517"/>
    </source>
</evidence>
<dbReference type="GeneID" id="20340971"/>
<dbReference type="Proteomes" id="UP000006039">
    <property type="component" value="Unassembled WGS sequence"/>
</dbReference>
<keyword evidence="4" id="KW-1185">Reference proteome</keyword>
<dbReference type="AlphaFoldDB" id="J3NGX7"/>
<reference evidence="4" key="1">
    <citation type="submission" date="2010-07" db="EMBL/GenBank/DDBJ databases">
        <title>The genome sequence of Gaeumannomyces graminis var. tritici strain R3-111a-1.</title>
        <authorList>
            <consortium name="The Broad Institute Genome Sequencing Platform"/>
            <person name="Ma L.-J."/>
            <person name="Dead R."/>
            <person name="Young S."/>
            <person name="Zeng Q."/>
            <person name="Koehrsen M."/>
            <person name="Alvarado L."/>
            <person name="Berlin A."/>
            <person name="Chapman S.B."/>
            <person name="Chen Z."/>
            <person name="Freedman E."/>
            <person name="Gellesch M."/>
            <person name="Goldberg J."/>
            <person name="Griggs A."/>
            <person name="Gujja S."/>
            <person name="Heilman E.R."/>
            <person name="Heiman D."/>
            <person name="Hepburn T."/>
            <person name="Howarth C."/>
            <person name="Jen D."/>
            <person name="Larson L."/>
            <person name="Mehta T."/>
            <person name="Neiman D."/>
            <person name="Pearson M."/>
            <person name="Roberts A."/>
            <person name="Saif S."/>
            <person name="Shea T."/>
            <person name="Shenoy N."/>
            <person name="Sisk P."/>
            <person name="Stolte C."/>
            <person name="Sykes S."/>
            <person name="Walk T."/>
            <person name="White J."/>
            <person name="Yandava C."/>
            <person name="Haas B."/>
            <person name="Nusbaum C."/>
            <person name="Birren B."/>
        </authorList>
    </citation>
    <scope>NUCLEOTIDE SEQUENCE [LARGE SCALE GENOMIC DNA]</scope>
    <source>
        <strain evidence="4">R3-111a-1</strain>
    </source>
</reference>
<proteinExistence type="predicted"/>
<dbReference type="EnsemblFungi" id="EJT80517">
    <property type="protein sequence ID" value="EJT80517"/>
    <property type="gene ID" value="GGTG_00513"/>
</dbReference>
<organism evidence="2">
    <name type="scientific">Gaeumannomyces tritici (strain R3-111a-1)</name>
    <name type="common">Wheat and barley take-all root rot fungus</name>
    <name type="synonym">Gaeumannomyces graminis var. tritici</name>
    <dbReference type="NCBI Taxonomy" id="644352"/>
    <lineage>
        <taxon>Eukaryota</taxon>
        <taxon>Fungi</taxon>
        <taxon>Dikarya</taxon>
        <taxon>Ascomycota</taxon>
        <taxon>Pezizomycotina</taxon>
        <taxon>Sordariomycetes</taxon>
        <taxon>Sordariomycetidae</taxon>
        <taxon>Magnaporthales</taxon>
        <taxon>Magnaporthaceae</taxon>
        <taxon>Gaeumannomyces</taxon>
    </lineage>
</organism>
<reference evidence="3" key="5">
    <citation type="submission" date="2018-04" db="UniProtKB">
        <authorList>
            <consortium name="EnsemblFungi"/>
        </authorList>
    </citation>
    <scope>IDENTIFICATION</scope>
    <source>
        <strain evidence="3">R3-111a-1</strain>
    </source>
</reference>
<reference evidence="2" key="3">
    <citation type="submission" date="2010-09" db="EMBL/GenBank/DDBJ databases">
        <title>Annotation of Gaeumannomyces graminis var. tritici R3-111a-1.</title>
        <authorList>
            <consortium name="The Broad Institute Genome Sequencing Platform"/>
            <person name="Ma L.-J."/>
            <person name="Dead R."/>
            <person name="Young S.K."/>
            <person name="Zeng Q."/>
            <person name="Gargeya S."/>
            <person name="Fitzgerald M."/>
            <person name="Haas B."/>
            <person name="Abouelleil A."/>
            <person name="Alvarado L."/>
            <person name="Arachchi H.M."/>
            <person name="Berlin A."/>
            <person name="Brown A."/>
            <person name="Chapman S.B."/>
            <person name="Chen Z."/>
            <person name="Dunbar C."/>
            <person name="Freedman E."/>
            <person name="Gearin G."/>
            <person name="Gellesch M."/>
            <person name="Goldberg J."/>
            <person name="Griggs A."/>
            <person name="Gujja S."/>
            <person name="Heiman D."/>
            <person name="Howarth C."/>
            <person name="Larson L."/>
            <person name="Lui A."/>
            <person name="MacDonald P.J.P."/>
            <person name="Mehta T."/>
            <person name="Montmayeur A."/>
            <person name="Murphy C."/>
            <person name="Neiman D."/>
            <person name="Pearson M."/>
            <person name="Priest M."/>
            <person name="Roberts A."/>
            <person name="Saif S."/>
            <person name="Shea T."/>
            <person name="Shenoy N."/>
            <person name="Sisk P."/>
            <person name="Stolte C."/>
            <person name="Sykes S."/>
            <person name="Yandava C."/>
            <person name="Wortman J."/>
            <person name="Nusbaum C."/>
            <person name="Birren B."/>
        </authorList>
    </citation>
    <scope>NUCLEOTIDE SEQUENCE</scope>
    <source>
        <strain evidence="2">R3-111a-1</strain>
    </source>
</reference>
<accession>J3NGX7</accession>
<evidence type="ECO:0000256" key="1">
    <source>
        <dbReference type="SAM" id="MobiDB-lite"/>
    </source>
</evidence>
<feature type="compositionally biased region" description="Low complexity" evidence="1">
    <location>
        <begin position="36"/>
        <end position="45"/>
    </location>
</feature>
<dbReference type="VEuPathDB" id="FungiDB:GGTG_00513"/>
<feature type="region of interest" description="Disordered" evidence="1">
    <location>
        <begin position="1"/>
        <end position="84"/>
    </location>
</feature>
<dbReference type="EMBL" id="GL385395">
    <property type="protein sequence ID" value="EJT80517.1"/>
    <property type="molecule type" value="Genomic_DNA"/>
</dbReference>
<evidence type="ECO:0000313" key="2">
    <source>
        <dbReference type="EMBL" id="EJT80517.1"/>
    </source>
</evidence>
<sequence length="104" mass="11160">MDAAPAINKQRGQFGKPLAPSERKGPARSSRHRSQHAAAAKAPGAEPSHPRNRPDPLLSGGDRPSEASPAPVRSQPGVRACRPYPLRAPIHPIHLMAMEPSPFR</sequence>
<reference evidence="3" key="4">
    <citation type="journal article" date="2015" name="G3 (Bethesda)">
        <title>Genome sequences of three phytopathogenic species of the Magnaporthaceae family of fungi.</title>
        <authorList>
            <person name="Okagaki L.H."/>
            <person name="Nunes C.C."/>
            <person name="Sailsbery J."/>
            <person name="Clay B."/>
            <person name="Brown D."/>
            <person name="John T."/>
            <person name="Oh Y."/>
            <person name="Young N."/>
            <person name="Fitzgerald M."/>
            <person name="Haas B.J."/>
            <person name="Zeng Q."/>
            <person name="Young S."/>
            <person name="Adiconis X."/>
            <person name="Fan L."/>
            <person name="Levin J.Z."/>
            <person name="Mitchell T.K."/>
            <person name="Okubara P.A."/>
            <person name="Farman M.L."/>
            <person name="Kohn L.M."/>
            <person name="Birren B."/>
            <person name="Ma L.-J."/>
            <person name="Dean R.A."/>
        </authorList>
    </citation>
    <scope>NUCLEOTIDE SEQUENCE</scope>
    <source>
        <strain evidence="3">R3-111a-1</strain>
    </source>
</reference>
<evidence type="ECO:0000313" key="4">
    <source>
        <dbReference type="Proteomes" id="UP000006039"/>
    </source>
</evidence>
<name>J3NGX7_GAET3</name>